<dbReference type="Proteomes" id="UP000006503">
    <property type="component" value="Chromosome"/>
</dbReference>
<protein>
    <submittedName>
        <fullName evidence="1">Uncharacterized protein</fullName>
    </submittedName>
</protein>
<dbReference type="PATRIC" id="fig|1196325.3.peg.3191"/>
<evidence type="ECO:0000313" key="2">
    <source>
        <dbReference type="Proteomes" id="UP000006503"/>
    </source>
</evidence>
<dbReference type="KEGG" id="ppx:T1E_3224"/>
<proteinExistence type="predicted"/>
<dbReference type="RefSeq" id="WP_014860762.1">
    <property type="nucleotide sequence ID" value="NC_018220.1"/>
</dbReference>
<evidence type="ECO:0000313" key="1">
    <source>
        <dbReference type="EMBL" id="AFO49061.1"/>
    </source>
</evidence>
<dbReference type="AlphaFoldDB" id="I7C7I1"/>
<sequence length="58" mass="6377">MADLTFHNVSTINQVLGVMFGDHMKGLNLVEVGRLNTGFHGCQLHSVGRAAEAFDEYQ</sequence>
<gene>
    <name evidence="1" type="ordered locus">T1E_3224</name>
</gene>
<name>I7C7I1_PSEPT</name>
<reference evidence="2" key="1">
    <citation type="journal article" date="2013" name="Microb. Biotechnol.">
        <title>Metabolic potential of the organic-solvent tolerant Pseudomonas putida DOT-T1E deduced from its annotated genome.</title>
        <authorList>
            <person name="Udaondo Z."/>
            <person name="Molina L."/>
            <person name="Daniels C."/>
            <person name="Gomez M.J."/>
            <person name="Molina-Henares M.A."/>
            <person name="Matilla M.A."/>
            <person name="Roca A."/>
            <person name="Fernandez M."/>
            <person name="Duque E."/>
            <person name="Segura A."/>
            <person name="Ramos J.L."/>
        </authorList>
    </citation>
    <scope>NUCLEOTIDE SEQUENCE [LARGE SCALE GENOMIC DNA]</scope>
    <source>
        <strain evidence="2">DOT-T1E</strain>
    </source>
</reference>
<accession>I7C7I1</accession>
<organism evidence="1 2">
    <name type="scientific">Pseudomonas putida (strain DOT-T1E)</name>
    <dbReference type="NCBI Taxonomy" id="1196325"/>
    <lineage>
        <taxon>Bacteria</taxon>
        <taxon>Pseudomonadati</taxon>
        <taxon>Pseudomonadota</taxon>
        <taxon>Gammaproteobacteria</taxon>
        <taxon>Pseudomonadales</taxon>
        <taxon>Pseudomonadaceae</taxon>
        <taxon>Pseudomonas</taxon>
    </lineage>
</organism>
<dbReference type="EMBL" id="CP003734">
    <property type="protein sequence ID" value="AFO49061.1"/>
    <property type="molecule type" value="Genomic_DNA"/>
</dbReference>
<dbReference type="HOGENOM" id="CLU_2975936_0_0_6"/>